<accession>A0ABU3GXM0</accession>
<feature type="domain" description="DUF4394" evidence="2">
    <location>
        <begin position="292"/>
        <end position="509"/>
    </location>
</feature>
<dbReference type="EMBL" id="JAVLVU010000001">
    <property type="protein sequence ID" value="MDT3404518.1"/>
    <property type="molecule type" value="Genomic_DNA"/>
</dbReference>
<feature type="chain" id="PRO_5045450616" description="DUF4394 domain-containing protein" evidence="1">
    <location>
        <begin position="20"/>
        <end position="514"/>
    </location>
</feature>
<evidence type="ECO:0000313" key="4">
    <source>
        <dbReference type="Proteomes" id="UP001258315"/>
    </source>
</evidence>
<reference evidence="4" key="1">
    <citation type="submission" date="2023-07" db="EMBL/GenBank/DDBJ databases">
        <title>Functional and genomic diversity of the sorghum phyllosphere microbiome.</title>
        <authorList>
            <person name="Shade A."/>
        </authorList>
    </citation>
    <scope>NUCLEOTIDE SEQUENCE [LARGE SCALE GENOMIC DNA]</scope>
    <source>
        <strain evidence="4">SORGH_AS_0422</strain>
    </source>
</reference>
<dbReference type="SUPFAM" id="SSF82171">
    <property type="entry name" value="DPP6 N-terminal domain-like"/>
    <property type="match status" value="1"/>
</dbReference>
<comment type="caution">
    <text evidence="3">The sequence shown here is derived from an EMBL/GenBank/DDBJ whole genome shotgun (WGS) entry which is preliminary data.</text>
</comment>
<feature type="signal peptide" evidence="1">
    <location>
        <begin position="1"/>
        <end position="19"/>
    </location>
</feature>
<dbReference type="Proteomes" id="UP001258315">
    <property type="component" value="Unassembled WGS sequence"/>
</dbReference>
<evidence type="ECO:0000256" key="1">
    <source>
        <dbReference type="SAM" id="SignalP"/>
    </source>
</evidence>
<keyword evidence="1" id="KW-0732">Signal</keyword>
<dbReference type="InterPro" id="IPR025507">
    <property type="entry name" value="DUF4394"/>
</dbReference>
<sequence>MKRYTTTFMLKAVAACAIALPLLLSSCSKNDDNNNNNEGNEIIAPNVNVTALLQSNRITSFNAQTSSALTQILNISGLQNGENILAIDYRPATGELYGVSSGSRVYIINPATGAARAISTTPFTPAIDGTNVGIDFNPTVDLLRLVSNNGQNLRISPTTGAVVGTDAAINGATGAKISSVAYTENYAGATTTTLLDIDPITKKLYKQDLPNNGTLVAIGDLGVNATAVSDFDIAPDSKSALATMTVAGVQSLYGIDLANGRAYKAYTLNANVLGLAIFTNPVAYAVGANNELVFFNPGSTATPLTKPITGLQANEQIVGIDFRPLNGQLYGLGSTSRLYAINTGTGAATQVGTNTFSTALSGTSFGFDFNPVADLIRVVSNTGQNLRVNPNDGTIAGVDTPLPAATQFVNAAAYTNNFAGATTTVLYTINSQTGRLYKQDPNPNTGVMTDIGSLGITITEANGFDISAANNVAYGVFTVGNVTRLYSVNLTTGAATAGVTIPQTVRGFALGLGF</sequence>
<proteinExistence type="predicted"/>
<dbReference type="RefSeq" id="WP_311951906.1">
    <property type="nucleotide sequence ID" value="NZ_JAVLVU010000001.1"/>
</dbReference>
<evidence type="ECO:0000313" key="3">
    <source>
        <dbReference type="EMBL" id="MDT3404518.1"/>
    </source>
</evidence>
<feature type="domain" description="DUF4394" evidence="2">
    <location>
        <begin position="58"/>
        <end position="276"/>
    </location>
</feature>
<keyword evidence="4" id="KW-1185">Reference proteome</keyword>
<protein>
    <recommendedName>
        <fullName evidence="2">DUF4394 domain-containing protein</fullName>
    </recommendedName>
</protein>
<organism evidence="3 4">
    <name type="scientific">Mucilaginibacter terrae</name>
    <dbReference type="NCBI Taxonomy" id="1955052"/>
    <lineage>
        <taxon>Bacteria</taxon>
        <taxon>Pseudomonadati</taxon>
        <taxon>Bacteroidota</taxon>
        <taxon>Sphingobacteriia</taxon>
        <taxon>Sphingobacteriales</taxon>
        <taxon>Sphingobacteriaceae</taxon>
        <taxon>Mucilaginibacter</taxon>
    </lineage>
</organism>
<name>A0ABU3GXM0_9SPHI</name>
<evidence type="ECO:0000259" key="2">
    <source>
        <dbReference type="Pfam" id="PF14339"/>
    </source>
</evidence>
<dbReference type="Pfam" id="PF14339">
    <property type="entry name" value="DUF4394"/>
    <property type="match status" value="2"/>
</dbReference>
<dbReference type="PROSITE" id="PS51257">
    <property type="entry name" value="PROKAR_LIPOPROTEIN"/>
    <property type="match status" value="1"/>
</dbReference>
<gene>
    <name evidence="3" type="ORF">QE417_003590</name>
</gene>